<dbReference type="InterPro" id="IPR027417">
    <property type="entry name" value="P-loop_NTPase"/>
</dbReference>
<evidence type="ECO:0000313" key="4">
    <source>
        <dbReference type="Proteomes" id="UP000772181"/>
    </source>
</evidence>
<dbReference type="InterPro" id="IPR003593">
    <property type="entry name" value="AAA+_ATPase"/>
</dbReference>
<dbReference type="Gene3D" id="3.30.450.90">
    <property type="match status" value="1"/>
</dbReference>
<dbReference type="GO" id="GO:0016887">
    <property type="term" value="F:ATP hydrolysis activity"/>
    <property type="evidence" value="ECO:0007669"/>
    <property type="project" value="InterPro"/>
</dbReference>
<gene>
    <name evidence="3" type="ORF">HY730_05780</name>
</gene>
<name>A0A933LQM7_UNCTE</name>
<organism evidence="3 4">
    <name type="scientific">Tectimicrobiota bacterium</name>
    <dbReference type="NCBI Taxonomy" id="2528274"/>
    <lineage>
        <taxon>Bacteria</taxon>
        <taxon>Pseudomonadati</taxon>
        <taxon>Nitrospinota/Tectimicrobiota group</taxon>
        <taxon>Candidatus Tectimicrobiota</taxon>
    </lineage>
</organism>
<comment type="caution">
    <text evidence="3">The sequence shown here is derived from an EMBL/GenBank/DDBJ whole genome shotgun (WGS) entry which is preliminary data.</text>
</comment>
<dbReference type="SUPFAM" id="SSF52540">
    <property type="entry name" value="P-loop containing nucleoside triphosphate hydrolases"/>
    <property type="match status" value="1"/>
</dbReference>
<dbReference type="PROSITE" id="PS00662">
    <property type="entry name" value="T2SP_E"/>
    <property type="match status" value="1"/>
</dbReference>
<dbReference type="InterPro" id="IPR001482">
    <property type="entry name" value="T2SS/T4SS_dom"/>
</dbReference>
<sequence length="354" mass="39589">MHIDQFLKSMTRENVSDLHFKIGSPPMVRMSGELYPIKFNPLTPQDTEQLAFSMLTPRQKEEFENKPELDFSYTIPELARYRVNVFRQKGAVAIVLRIIPVEVPTIEKFNFPEVIKKIAMEERGMVLVTGVTGSGKSTTLAAMINYVNQTCRSHILTIEDPIEFVYKDILSIINQREVGKDTNSFADALRAALRQDPDVILVGEMRDMETISIAIKAAETGHLVFSTLHTSDAGGTINRVIDSFPPHQQKQVRLQLAGNLKAVISQRLIAKKEGKGRVCAQEIMVSTPTIRSCIEDPEKTGSIKDYIEAGKSQYGSQSFDQCLTDLYKSGQISLDDAIANASNPSDFQRALQFE</sequence>
<comment type="similarity">
    <text evidence="1">Belongs to the GSP E family.</text>
</comment>
<dbReference type="NCBIfam" id="TIGR01420">
    <property type="entry name" value="pilT_fam"/>
    <property type="match status" value="1"/>
</dbReference>
<feature type="domain" description="Bacterial type II secretion system protein E" evidence="2">
    <location>
        <begin position="193"/>
        <end position="207"/>
    </location>
</feature>
<dbReference type="CDD" id="cd01131">
    <property type="entry name" value="PilT"/>
    <property type="match status" value="1"/>
</dbReference>
<evidence type="ECO:0000313" key="3">
    <source>
        <dbReference type="EMBL" id="MBI4595874.1"/>
    </source>
</evidence>
<dbReference type="PANTHER" id="PTHR30486:SF12">
    <property type="entry name" value="TYPE IV PILUS ATPASE PILU"/>
    <property type="match status" value="1"/>
</dbReference>
<proteinExistence type="inferred from homology"/>
<dbReference type="InterPro" id="IPR006321">
    <property type="entry name" value="PilT/PilU"/>
</dbReference>
<dbReference type="Pfam" id="PF00437">
    <property type="entry name" value="T2SSE"/>
    <property type="match status" value="1"/>
</dbReference>
<dbReference type="InterPro" id="IPR050921">
    <property type="entry name" value="T4SS_GSP_E_ATPase"/>
</dbReference>
<dbReference type="PANTHER" id="PTHR30486">
    <property type="entry name" value="TWITCHING MOTILITY PROTEIN PILT"/>
    <property type="match status" value="1"/>
</dbReference>
<dbReference type="SMART" id="SM00382">
    <property type="entry name" value="AAA"/>
    <property type="match status" value="1"/>
</dbReference>
<dbReference type="GO" id="GO:0005524">
    <property type="term" value="F:ATP binding"/>
    <property type="evidence" value="ECO:0007669"/>
    <property type="project" value="InterPro"/>
</dbReference>
<accession>A0A933LQM7</accession>
<dbReference type="Proteomes" id="UP000772181">
    <property type="component" value="Unassembled WGS sequence"/>
</dbReference>
<dbReference type="EMBL" id="JACQWF010000262">
    <property type="protein sequence ID" value="MBI4595874.1"/>
    <property type="molecule type" value="Genomic_DNA"/>
</dbReference>
<reference evidence="3" key="1">
    <citation type="submission" date="2020-07" db="EMBL/GenBank/DDBJ databases">
        <title>Huge and variable diversity of episymbiotic CPR bacteria and DPANN archaea in groundwater ecosystems.</title>
        <authorList>
            <person name="He C.Y."/>
            <person name="Keren R."/>
            <person name="Whittaker M."/>
            <person name="Farag I.F."/>
            <person name="Doudna J."/>
            <person name="Cate J.H.D."/>
            <person name="Banfield J.F."/>
        </authorList>
    </citation>
    <scope>NUCLEOTIDE SEQUENCE</scope>
    <source>
        <strain evidence="3">NC_groundwater_1482_Ag_S-0.65um_47_24</strain>
    </source>
</reference>
<dbReference type="AlphaFoldDB" id="A0A933LQM7"/>
<evidence type="ECO:0000259" key="2">
    <source>
        <dbReference type="PROSITE" id="PS00662"/>
    </source>
</evidence>
<evidence type="ECO:0000256" key="1">
    <source>
        <dbReference type="ARBA" id="ARBA00006611"/>
    </source>
</evidence>
<dbReference type="Gene3D" id="3.40.50.300">
    <property type="entry name" value="P-loop containing nucleotide triphosphate hydrolases"/>
    <property type="match status" value="1"/>
</dbReference>
<protein>
    <submittedName>
        <fullName evidence="3">Type IV pilus twitching motility protein PilT</fullName>
    </submittedName>
</protein>